<dbReference type="InterPro" id="IPR003903">
    <property type="entry name" value="UIM_dom"/>
</dbReference>
<keyword evidence="4" id="KW-0597">Phosphoprotein</keyword>
<feature type="region of interest" description="Disordered" evidence="7">
    <location>
        <begin position="253"/>
        <end position="283"/>
    </location>
</feature>
<feature type="compositionally biased region" description="Polar residues" evidence="7">
    <location>
        <begin position="377"/>
        <end position="401"/>
    </location>
</feature>
<feature type="compositionally biased region" description="Polar residues" evidence="7">
    <location>
        <begin position="253"/>
        <end position="270"/>
    </location>
</feature>
<feature type="compositionally biased region" description="Gly residues" evidence="7">
    <location>
        <begin position="444"/>
        <end position="460"/>
    </location>
</feature>
<keyword evidence="3" id="KW-0963">Cytoplasm</keyword>
<keyword evidence="10" id="KW-1185">Reference proteome</keyword>
<evidence type="ECO:0000313" key="10">
    <source>
        <dbReference type="Proteomes" id="UP000559027"/>
    </source>
</evidence>
<evidence type="ECO:0000256" key="2">
    <source>
        <dbReference type="ARBA" id="ARBA00010130"/>
    </source>
</evidence>
<feature type="region of interest" description="Disordered" evidence="7">
    <location>
        <begin position="374"/>
        <end position="466"/>
    </location>
</feature>
<comment type="caution">
    <text evidence="9">The sequence shown here is derived from an EMBL/GenBank/DDBJ whole genome shotgun (WGS) entry which is preliminary data.</text>
</comment>
<dbReference type="SUPFAM" id="SSF48464">
    <property type="entry name" value="ENTH/VHS domain"/>
    <property type="match status" value="1"/>
</dbReference>
<evidence type="ECO:0000256" key="4">
    <source>
        <dbReference type="ARBA" id="ARBA00022553"/>
    </source>
</evidence>
<keyword evidence="6" id="KW-0175">Coiled coil</keyword>
<dbReference type="Proteomes" id="UP000559027">
    <property type="component" value="Unassembled WGS sequence"/>
</dbReference>
<dbReference type="GO" id="GO:0005768">
    <property type="term" value="C:endosome"/>
    <property type="evidence" value="ECO:0007669"/>
    <property type="project" value="TreeGrafter"/>
</dbReference>
<dbReference type="PANTHER" id="PTHR12276:SF110">
    <property type="entry name" value="EPSIN-1-RELATED"/>
    <property type="match status" value="1"/>
</dbReference>
<dbReference type="Gene3D" id="1.25.40.90">
    <property type="match status" value="1"/>
</dbReference>
<dbReference type="Pfam" id="PF01417">
    <property type="entry name" value="ENTH"/>
    <property type="match status" value="1"/>
</dbReference>
<dbReference type="CDD" id="cd16991">
    <property type="entry name" value="ENTH_Ent1_Ent2"/>
    <property type="match status" value="1"/>
</dbReference>
<dbReference type="GO" id="GO:0006897">
    <property type="term" value="P:endocytosis"/>
    <property type="evidence" value="ECO:0007669"/>
    <property type="project" value="TreeGrafter"/>
</dbReference>
<proteinExistence type="inferred from homology"/>
<dbReference type="FunFam" id="1.25.40.90:FF:000006">
    <property type="entry name" value="Clathrin interactor 1"/>
    <property type="match status" value="1"/>
</dbReference>
<gene>
    <name evidence="9" type="ORF">D9756_009193</name>
</gene>
<dbReference type="GO" id="GO:0030276">
    <property type="term" value="F:clathrin binding"/>
    <property type="evidence" value="ECO:0007669"/>
    <property type="project" value="TreeGrafter"/>
</dbReference>
<comment type="similarity">
    <text evidence="2">Belongs to the epsin family.</text>
</comment>
<dbReference type="InterPro" id="IPR008942">
    <property type="entry name" value="ENTH_VHS"/>
</dbReference>
<evidence type="ECO:0000256" key="6">
    <source>
        <dbReference type="SAM" id="Coils"/>
    </source>
</evidence>
<reference evidence="9 10" key="1">
    <citation type="journal article" date="2020" name="ISME J.">
        <title>Uncovering the hidden diversity of litter-decomposition mechanisms in mushroom-forming fungi.</title>
        <authorList>
            <person name="Floudas D."/>
            <person name="Bentzer J."/>
            <person name="Ahren D."/>
            <person name="Johansson T."/>
            <person name="Persson P."/>
            <person name="Tunlid A."/>
        </authorList>
    </citation>
    <scope>NUCLEOTIDE SEQUENCE [LARGE SCALE GENOMIC DNA]</scope>
    <source>
        <strain evidence="9 10">CBS 146.42</strain>
    </source>
</reference>
<feature type="compositionally biased region" description="Polar residues" evidence="7">
    <location>
        <begin position="507"/>
        <end position="530"/>
    </location>
</feature>
<evidence type="ECO:0000256" key="5">
    <source>
        <dbReference type="ARBA" id="ARBA00023121"/>
    </source>
</evidence>
<dbReference type="EMBL" id="JAACJO010000015">
    <property type="protein sequence ID" value="KAF5350052.1"/>
    <property type="molecule type" value="Genomic_DNA"/>
</dbReference>
<dbReference type="OrthoDB" id="4033880at2759"/>
<evidence type="ECO:0000313" key="9">
    <source>
        <dbReference type="EMBL" id="KAF5350052.1"/>
    </source>
</evidence>
<dbReference type="PROSITE" id="PS50942">
    <property type="entry name" value="ENTH"/>
    <property type="match status" value="1"/>
</dbReference>
<feature type="domain" description="ENTH" evidence="8">
    <location>
        <begin position="14"/>
        <end position="146"/>
    </location>
</feature>
<evidence type="ECO:0000256" key="7">
    <source>
        <dbReference type="SAM" id="MobiDB-lite"/>
    </source>
</evidence>
<dbReference type="GO" id="GO:0005886">
    <property type="term" value="C:plasma membrane"/>
    <property type="evidence" value="ECO:0007669"/>
    <property type="project" value="TreeGrafter"/>
</dbReference>
<dbReference type="AlphaFoldDB" id="A0A8H5FVB8"/>
<dbReference type="GO" id="GO:0005543">
    <property type="term" value="F:phospholipid binding"/>
    <property type="evidence" value="ECO:0007669"/>
    <property type="project" value="TreeGrafter"/>
</dbReference>
<dbReference type="PANTHER" id="PTHR12276">
    <property type="entry name" value="EPSIN/ENT-RELATED"/>
    <property type="match status" value="1"/>
</dbReference>
<protein>
    <recommendedName>
        <fullName evidence="8">ENTH domain-containing protein</fullName>
    </recommendedName>
</protein>
<evidence type="ECO:0000256" key="1">
    <source>
        <dbReference type="ARBA" id="ARBA00004496"/>
    </source>
</evidence>
<name>A0A8H5FVB8_9AGAR</name>
<feature type="compositionally biased region" description="Basic and acidic residues" evidence="7">
    <location>
        <begin position="147"/>
        <end position="157"/>
    </location>
</feature>
<comment type="subcellular location">
    <subcellularLocation>
        <location evidence="1">Cytoplasm</location>
    </subcellularLocation>
</comment>
<evidence type="ECO:0000259" key="8">
    <source>
        <dbReference type="PROSITE" id="PS50942"/>
    </source>
</evidence>
<feature type="coiled-coil region" evidence="6">
    <location>
        <begin position="204"/>
        <end position="239"/>
    </location>
</feature>
<accession>A0A8H5FVB8</accession>
<evidence type="ECO:0000256" key="3">
    <source>
        <dbReference type="ARBA" id="ARBA00022490"/>
    </source>
</evidence>
<organism evidence="9 10">
    <name type="scientific">Leucocoprinus leucothites</name>
    <dbReference type="NCBI Taxonomy" id="201217"/>
    <lineage>
        <taxon>Eukaryota</taxon>
        <taxon>Fungi</taxon>
        <taxon>Dikarya</taxon>
        <taxon>Basidiomycota</taxon>
        <taxon>Agaricomycotina</taxon>
        <taxon>Agaricomycetes</taxon>
        <taxon>Agaricomycetidae</taxon>
        <taxon>Agaricales</taxon>
        <taxon>Agaricineae</taxon>
        <taxon>Agaricaceae</taxon>
        <taxon>Leucocoprinus</taxon>
    </lineage>
</organism>
<sequence>MQHFGKAALRITKNYTKGYSDTQAKVRDATSNDPWGPSGTQMNEIAQLTYNQNDFIEIMEMLDKRLNDKGKNWRHVFKSLTVLDYCLHQGSENVVIYFRDNLYIIKTLKEFQFVDEDGKDQGANVRQKAKDITSLLVDESRLREERRARASMRDRMLKGVGAGGEHGTPDDFGSVGDENRSRRQNGKAAGGSGRPKRDEEGDLRRAIEESKKTLMAEQQAAEERELEEAIQLSKQEEETRKHAVEDSNASALFDDQNQLPSPTNHNSNNPFPFLDPTPYATGLQPQFTSVQQQYTSVQPQFTSFNPYQQQMEQEAAQAEYLRQQQAFLQQQQLAQQQQQQQQQQEEWMRQQQLLQMQQQQQQNNLFAQSHLVAQPTGFGSNNPFAPTSSTSPQPTANNSYNKPPPSFNLGGTYDAHSPSNFSNLTSRPSPSPSPQPSGAYNNGSGFGGGGAGGGGGGGGKLNVKTKQELNANEAHLANLFANRDDGQDTFGNIGALRYGNTDAGRQVLSQQTGAPSHNPFAKTQQQQSNDKPFFDI</sequence>
<dbReference type="PROSITE" id="PS50330">
    <property type="entry name" value="UIM"/>
    <property type="match status" value="1"/>
</dbReference>
<feature type="region of interest" description="Disordered" evidence="7">
    <location>
        <begin position="147"/>
        <end position="202"/>
    </location>
</feature>
<dbReference type="SMART" id="SM00273">
    <property type="entry name" value="ENTH"/>
    <property type="match status" value="1"/>
</dbReference>
<feature type="region of interest" description="Disordered" evidence="7">
    <location>
        <begin position="504"/>
        <end position="536"/>
    </location>
</feature>
<dbReference type="InterPro" id="IPR013809">
    <property type="entry name" value="ENTH"/>
</dbReference>
<dbReference type="GO" id="GO:0007015">
    <property type="term" value="P:actin filament organization"/>
    <property type="evidence" value="ECO:0007669"/>
    <property type="project" value="TreeGrafter"/>
</dbReference>
<keyword evidence="5" id="KW-0446">Lipid-binding</keyword>
<dbReference type="GO" id="GO:0030125">
    <property type="term" value="C:clathrin vesicle coat"/>
    <property type="evidence" value="ECO:0007669"/>
    <property type="project" value="TreeGrafter"/>
</dbReference>